<comment type="caution">
    <text evidence="5">The sequence shown here is derived from an EMBL/GenBank/DDBJ whole genome shotgun (WGS) entry which is preliminary data.</text>
</comment>
<accession>A0AAP0RWH1</accession>
<protein>
    <recommendedName>
        <fullName evidence="4">Disease resistance N-terminal domain-containing protein</fullName>
    </recommendedName>
</protein>
<dbReference type="EMBL" id="JBBPBK010000006">
    <property type="protein sequence ID" value="KAK9283262.1"/>
    <property type="molecule type" value="Genomic_DNA"/>
</dbReference>
<proteinExistence type="predicted"/>
<evidence type="ECO:0000259" key="4">
    <source>
        <dbReference type="Pfam" id="PF18052"/>
    </source>
</evidence>
<dbReference type="Proteomes" id="UP001415857">
    <property type="component" value="Unassembled WGS sequence"/>
</dbReference>
<evidence type="ECO:0000256" key="1">
    <source>
        <dbReference type="ARBA" id="ARBA00022737"/>
    </source>
</evidence>
<organism evidence="5 6">
    <name type="scientific">Liquidambar formosana</name>
    <name type="common">Formosan gum</name>
    <dbReference type="NCBI Taxonomy" id="63359"/>
    <lineage>
        <taxon>Eukaryota</taxon>
        <taxon>Viridiplantae</taxon>
        <taxon>Streptophyta</taxon>
        <taxon>Embryophyta</taxon>
        <taxon>Tracheophyta</taxon>
        <taxon>Spermatophyta</taxon>
        <taxon>Magnoliopsida</taxon>
        <taxon>eudicotyledons</taxon>
        <taxon>Gunneridae</taxon>
        <taxon>Pentapetalae</taxon>
        <taxon>Saxifragales</taxon>
        <taxon>Altingiaceae</taxon>
        <taxon>Liquidambar</taxon>
    </lineage>
</organism>
<keyword evidence="2" id="KW-0547">Nucleotide-binding</keyword>
<name>A0AAP0RWH1_LIQFO</name>
<dbReference type="AlphaFoldDB" id="A0AAP0RWH1"/>
<keyword evidence="3" id="KW-0611">Plant defense</keyword>
<evidence type="ECO:0000313" key="6">
    <source>
        <dbReference type="Proteomes" id="UP001415857"/>
    </source>
</evidence>
<reference evidence="5 6" key="1">
    <citation type="journal article" date="2024" name="Plant J.">
        <title>Genome sequences and population genomics reveal climatic adaptation and genomic divergence between two closely related sweetgum species.</title>
        <authorList>
            <person name="Xu W.Q."/>
            <person name="Ren C.Q."/>
            <person name="Zhang X.Y."/>
            <person name="Comes H.P."/>
            <person name="Liu X.H."/>
            <person name="Li Y.G."/>
            <person name="Kettle C.J."/>
            <person name="Jalonen R."/>
            <person name="Gaisberger H."/>
            <person name="Ma Y.Z."/>
            <person name="Qiu Y.X."/>
        </authorList>
    </citation>
    <scope>NUCLEOTIDE SEQUENCE [LARGE SCALE GENOMIC DNA]</scope>
    <source>
        <strain evidence="5">Hangzhou</strain>
    </source>
</reference>
<gene>
    <name evidence="5" type="ORF">L1049_011498</name>
</gene>
<keyword evidence="6" id="KW-1185">Reference proteome</keyword>
<dbReference type="InterPro" id="IPR041118">
    <property type="entry name" value="Rx_N"/>
</dbReference>
<dbReference type="GO" id="GO:0006952">
    <property type="term" value="P:defense response"/>
    <property type="evidence" value="ECO:0007669"/>
    <property type="project" value="UniProtKB-KW"/>
</dbReference>
<keyword evidence="1" id="KW-0677">Repeat</keyword>
<evidence type="ECO:0000313" key="5">
    <source>
        <dbReference type="EMBL" id="KAK9283262.1"/>
    </source>
</evidence>
<dbReference type="Gene3D" id="1.20.5.4130">
    <property type="match status" value="1"/>
</dbReference>
<feature type="domain" description="Disease resistance N-terminal" evidence="4">
    <location>
        <begin position="11"/>
        <end position="83"/>
    </location>
</feature>
<sequence>MASSEVLDFFRRRKLDDGLLKNLKITLLAVNAVLDDAEEKQITNAAVKRWLDELKDVFYHAEDLLDQIATEALQSKLEAGSQNFMTQVRGFISSSLNPFDKGITSRVKKIIENVELLQNKRSYLA</sequence>
<dbReference type="Pfam" id="PF18052">
    <property type="entry name" value="Rx_N"/>
    <property type="match status" value="1"/>
</dbReference>
<dbReference type="GO" id="GO:0000166">
    <property type="term" value="F:nucleotide binding"/>
    <property type="evidence" value="ECO:0007669"/>
    <property type="project" value="UniProtKB-KW"/>
</dbReference>
<evidence type="ECO:0000256" key="3">
    <source>
        <dbReference type="ARBA" id="ARBA00022821"/>
    </source>
</evidence>
<evidence type="ECO:0000256" key="2">
    <source>
        <dbReference type="ARBA" id="ARBA00022741"/>
    </source>
</evidence>